<accession>A0ABZ0K166</accession>
<protein>
    <submittedName>
        <fullName evidence="2">Uncharacterized protein</fullName>
    </submittedName>
</protein>
<reference evidence="2 3" key="1">
    <citation type="submission" date="2023-10" db="EMBL/GenBank/DDBJ databases">
        <title>Complete genome sequence of Shewanella sp. DAU334.</title>
        <authorList>
            <person name="Lee Y.-S."/>
            <person name="Jeong H.-R."/>
            <person name="Hwang E.-J."/>
            <person name="Choi Y.-L."/>
            <person name="Kim G.-D."/>
        </authorList>
    </citation>
    <scope>NUCLEOTIDE SEQUENCE [LARGE SCALE GENOMIC DNA]</scope>
    <source>
        <strain evidence="2 3">DAU334</strain>
    </source>
</reference>
<proteinExistence type="predicted"/>
<feature type="transmembrane region" description="Helical" evidence="1">
    <location>
        <begin position="18"/>
        <end position="37"/>
    </location>
</feature>
<name>A0ABZ0K166_9GAMM</name>
<keyword evidence="3" id="KW-1185">Reference proteome</keyword>
<sequence length="178" mass="20567">MTYWVTSFDAGQWANYELALLLVAVLIFVIWAVVCLCKPQGVARWVVAVFCCVLVSGVCLTSRVNALQISSILTKGQNIEVLDGSYQYGRYHFPYNSAHGVDFREIHIGERTLKLYHSGYLKHARCYRSFYNTNEFNDNAKLRLYIQWYEHELVHNNSIIKIKTPCILRIEQRGAEPI</sequence>
<feature type="transmembrane region" description="Helical" evidence="1">
    <location>
        <begin position="44"/>
        <end position="64"/>
    </location>
</feature>
<evidence type="ECO:0000256" key="1">
    <source>
        <dbReference type="SAM" id="Phobius"/>
    </source>
</evidence>
<gene>
    <name evidence="2" type="ORF">RGE70_01360</name>
</gene>
<keyword evidence="1" id="KW-1133">Transmembrane helix</keyword>
<keyword evidence="1" id="KW-0472">Membrane</keyword>
<keyword evidence="1" id="KW-0812">Transmembrane</keyword>
<evidence type="ECO:0000313" key="3">
    <source>
        <dbReference type="Proteomes" id="UP001529491"/>
    </source>
</evidence>
<organism evidence="2 3">
    <name type="scientific">Shewanella youngdeokensis</name>
    <dbReference type="NCBI Taxonomy" id="2999068"/>
    <lineage>
        <taxon>Bacteria</taxon>
        <taxon>Pseudomonadati</taxon>
        <taxon>Pseudomonadota</taxon>
        <taxon>Gammaproteobacteria</taxon>
        <taxon>Alteromonadales</taxon>
        <taxon>Shewanellaceae</taxon>
        <taxon>Shewanella</taxon>
    </lineage>
</organism>
<dbReference type="Proteomes" id="UP001529491">
    <property type="component" value="Chromosome"/>
</dbReference>
<dbReference type="RefSeq" id="WP_310469762.1">
    <property type="nucleotide sequence ID" value="NZ_CP136522.1"/>
</dbReference>
<evidence type="ECO:0000313" key="2">
    <source>
        <dbReference type="EMBL" id="WOT05504.1"/>
    </source>
</evidence>
<dbReference type="EMBL" id="CP136522">
    <property type="protein sequence ID" value="WOT05504.1"/>
    <property type="molecule type" value="Genomic_DNA"/>
</dbReference>